<dbReference type="AlphaFoldDB" id="A0A0A9DWJ2"/>
<accession>A0A0A9DWJ2</accession>
<name>A0A0A9DWJ2_ARUDO</name>
<dbReference type="PANTHER" id="PTHR33130">
    <property type="entry name" value="PUTATIVE (DUF1639)-RELATED"/>
    <property type="match status" value="1"/>
</dbReference>
<evidence type="ECO:0000313" key="1">
    <source>
        <dbReference type="EMBL" id="JAD92146.1"/>
    </source>
</evidence>
<reference evidence="1" key="1">
    <citation type="submission" date="2014-09" db="EMBL/GenBank/DDBJ databases">
        <authorList>
            <person name="Magalhaes I.L.F."/>
            <person name="Oliveira U."/>
            <person name="Santos F.R."/>
            <person name="Vidigal T.H.D.A."/>
            <person name="Brescovit A.D."/>
            <person name="Santos A.J."/>
        </authorList>
    </citation>
    <scope>NUCLEOTIDE SEQUENCE</scope>
    <source>
        <tissue evidence="1">Shoot tissue taken approximately 20 cm above the soil surface</tissue>
    </source>
</reference>
<dbReference type="Pfam" id="PF07797">
    <property type="entry name" value="DUF1639"/>
    <property type="match status" value="1"/>
</dbReference>
<dbReference type="EMBL" id="GBRH01205749">
    <property type="protein sequence ID" value="JAD92146.1"/>
    <property type="molecule type" value="Transcribed_RNA"/>
</dbReference>
<dbReference type="InterPro" id="IPR012438">
    <property type="entry name" value="DUF1639"/>
</dbReference>
<sequence length="94" mass="10407">MCLPLTKWRILCRGGTYGAVVGGMESVLAQEGSNSLKLTKVEINEDLYLLTGQLPRSHPRRRPAHVQEMLNRLVPGAPLDGLTPETYLLPPKEN</sequence>
<reference evidence="1" key="2">
    <citation type="journal article" date="2015" name="Data Brief">
        <title>Shoot transcriptome of the giant reed, Arundo donax.</title>
        <authorList>
            <person name="Barrero R.A."/>
            <person name="Guerrero F.D."/>
            <person name="Moolhuijzen P."/>
            <person name="Goolsby J.A."/>
            <person name="Tidwell J."/>
            <person name="Bellgard S.E."/>
            <person name="Bellgard M.I."/>
        </authorList>
    </citation>
    <scope>NUCLEOTIDE SEQUENCE</scope>
    <source>
        <tissue evidence="1">Shoot tissue taken approximately 20 cm above the soil surface</tissue>
    </source>
</reference>
<dbReference type="PANTHER" id="PTHR33130:SF86">
    <property type="entry name" value="OS01G0132500 PROTEIN"/>
    <property type="match status" value="1"/>
</dbReference>
<organism evidence="1">
    <name type="scientific">Arundo donax</name>
    <name type="common">Giant reed</name>
    <name type="synonym">Donax arundinaceus</name>
    <dbReference type="NCBI Taxonomy" id="35708"/>
    <lineage>
        <taxon>Eukaryota</taxon>
        <taxon>Viridiplantae</taxon>
        <taxon>Streptophyta</taxon>
        <taxon>Embryophyta</taxon>
        <taxon>Tracheophyta</taxon>
        <taxon>Spermatophyta</taxon>
        <taxon>Magnoliopsida</taxon>
        <taxon>Liliopsida</taxon>
        <taxon>Poales</taxon>
        <taxon>Poaceae</taxon>
        <taxon>PACMAD clade</taxon>
        <taxon>Arundinoideae</taxon>
        <taxon>Arundineae</taxon>
        <taxon>Arundo</taxon>
    </lineage>
</organism>
<protein>
    <submittedName>
        <fullName evidence="1">Uncharacterized protein</fullName>
    </submittedName>
</protein>
<proteinExistence type="predicted"/>